<keyword evidence="4" id="KW-0597">Phosphoprotein</keyword>
<evidence type="ECO:0000313" key="7">
    <source>
        <dbReference type="EMBL" id="MBW7453296.1"/>
    </source>
</evidence>
<gene>
    <name evidence="7" type="ORF">K0U00_04515</name>
</gene>
<evidence type="ECO:0000256" key="2">
    <source>
        <dbReference type="ARBA" id="ARBA00023125"/>
    </source>
</evidence>
<evidence type="ECO:0000256" key="3">
    <source>
        <dbReference type="ARBA" id="ARBA00023163"/>
    </source>
</evidence>
<keyword evidence="3" id="KW-0804">Transcription</keyword>
<protein>
    <submittedName>
        <fullName evidence="7">Response regulator</fullName>
    </submittedName>
</protein>
<dbReference type="Pfam" id="PF00072">
    <property type="entry name" value="Response_reg"/>
    <property type="match status" value="1"/>
</dbReference>
<dbReference type="InterPro" id="IPR011006">
    <property type="entry name" value="CheY-like_superfamily"/>
</dbReference>
<feature type="domain" description="HTH araC/xylS-type" evidence="5">
    <location>
        <begin position="440"/>
        <end position="539"/>
    </location>
</feature>
<name>A0ABS7BXA9_9BACL</name>
<feature type="modified residue" description="4-aspartylphosphate" evidence="4">
    <location>
        <position position="55"/>
    </location>
</feature>
<dbReference type="RefSeq" id="WP_210040104.1">
    <property type="nucleotide sequence ID" value="NZ_JBHLVU010000007.1"/>
</dbReference>
<dbReference type="PANTHER" id="PTHR43280:SF2">
    <property type="entry name" value="HTH-TYPE TRANSCRIPTIONAL REGULATOR EXSA"/>
    <property type="match status" value="1"/>
</dbReference>
<dbReference type="PANTHER" id="PTHR43280">
    <property type="entry name" value="ARAC-FAMILY TRANSCRIPTIONAL REGULATOR"/>
    <property type="match status" value="1"/>
</dbReference>
<dbReference type="InterPro" id="IPR018060">
    <property type="entry name" value="HTH_AraC"/>
</dbReference>
<dbReference type="PROSITE" id="PS01124">
    <property type="entry name" value="HTH_ARAC_FAMILY_2"/>
    <property type="match status" value="1"/>
</dbReference>
<dbReference type="Proteomes" id="UP001519887">
    <property type="component" value="Unassembled WGS sequence"/>
</dbReference>
<dbReference type="SUPFAM" id="SSF52172">
    <property type="entry name" value="CheY-like"/>
    <property type="match status" value="1"/>
</dbReference>
<evidence type="ECO:0000313" key="8">
    <source>
        <dbReference type="Proteomes" id="UP001519887"/>
    </source>
</evidence>
<dbReference type="PRINTS" id="PR00032">
    <property type="entry name" value="HTHARAC"/>
</dbReference>
<evidence type="ECO:0000259" key="5">
    <source>
        <dbReference type="PROSITE" id="PS01124"/>
    </source>
</evidence>
<dbReference type="Pfam" id="PF12833">
    <property type="entry name" value="HTH_18"/>
    <property type="match status" value="1"/>
</dbReference>
<evidence type="ECO:0000256" key="4">
    <source>
        <dbReference type="PROSITE-ProRule" id="PRU00169"/>
    </source>
</evidence>
<comment type="caution">
    <text evidence="7">The sequence shown here is derived from an EMBL/GenBank/DDBJ whole genome shotgun (WGS) entry which is preliminary data.</text>
</comment>
<evidence type="ECO:0000256" key="1">
    <source>
        <dbReference type="ARBA" id="ARBA00023015"/>
    </source>
</evidence>
<keyword evidence="8" id="KW-1185">Reference proteome</keyword>
<organism evidence="7 8">
    <name type="scientific">Paenibacillus sepulcri</name>
    <dbReference type="NCBI Taxonomy" id="359917"/>
    <lineage>
        <taxon>Bacteria</taxon>
        <taxon>Bacillati</taxon>
        <taxon>Bacillota</taxon>
        <taxon>Bacilli</taxon>
        <taxon>Bacillales</taxon>
        <taxon>Paenibacillaceae</taxon>
        <taxon>Paenibacillus</taxon>
    </lineage>
</organism>
<dbReference type="PROSITE" id="PS50110">
    <property type="entry name" value="RESPONSE_REGULATORY"/>
    <property type="match status" value="1"/>
</dbReference>
<dbReference type="SUPFAM" id="SSF46689">
    <property type="entry name" value="Homeodomain-like"/>
    <property type="match status" value="1"/>
</dbReference>
<dbReference type="InterPro" id="IPR001789">
    <property type="entry name" value="Sig_transdc_resp-reg_receiver"/>
</dbReference>
<sequence>MYKILVVDDEPRVSTGIKNYLLRSELEISLVETALNGFEALDYLRMDTFDLILTDIQMSLMNGIELMEAIYMEQPHLPIIVISAHEKFDFAKKSLRLGARDYLIKPVELDELIRVVGRVLQEKGETGRQLLEHSARTDRGESLATKRKKALIELITETDLQQSDYSDLLQELDAHEKETHYGMMTVHFDLSRVGFSSRGITLRDRKLLKYASVNIMEESLADWKGIAFYGLGNQLIAAFQLNAQEVSDQRVHLKSQLNLIGQLIYINLKQFLNVEAIVGMSTLTTDISALPKLLGEASAASEWSSLHPSNKVFYFEDMSGPGRMNYIDWVTKVNQFVDQLKLMGGEPPPEDTESIVRLLSELGRSEEMFNSCFGLLVYRLYGLLLECGQDSGLPLRRYDPDIYFRGTPIDHKTERLGEYIPELSLLLRKCLIERDQSIISQVAGYIHKHYGNRGLKVQDIAGEVHFSAAYVGYLFKKIMKTNLWEYVTMVRIEEAKRLLEMTDKRRYEIAYQVGYESPEHFSRIFKRCVGISPAEYRKERQEEAG</sequence>
<accession>A0ABS7BXA9</accession>
<proteinExistence type="predicted"/>
<dbReference type="SMART" id="SM00342">
    <property type="entry name" value="HTH_ARAC"/>
    <property type="match status" value="1"/>
</dbReference>
<dbReference type="EMBL" id="JAHZIK010000058">
    <property type="protein sequence ID" value="MBW7453296.1"/>
    <property type="molecule type" value="Genomic_DNA"/>
</dbReference>
<dbReference type="Gene3D" id="3.40.50.2300">
    <property type="match status" value="1"/>
</dbReference>
<reference evidence="7 8" key="1">
    <citation type="submission" date="2021-07" db="EMBL/GenBank/DDBJ databases">
        <title>Paenibacillus radiodurans sp. nov., isolated from the southeastern edge of Tengger Desert.</title>
        <authorList>
            <person name="Zhang G."/>
        </authorList>
    </citation>
    <scope>NUCLEOTIDE SEQUENCE [LARGE SCALE GENOMIC DNA]</scope>
    <source>
        <strain evidence="7 8">CCM 7311</strain>
    </source>
</reference>
<evidence type="ECO:0000259" key="6">
    <source>
        <dbReference type="PROSITE" id="PS50110"/>
    </source>
</evidence>
<dbReference type="SMART" id="SM00448">
    <property type="entry name" value="REC"/>
    <property type="match status" value="1"/>
</dbReference>
<keyword evidence="2" id="KW-0238">DNA-binding</keyword>
<dbReference type="CDD" id="cd17536">
    <property type="entry name" value="REC_YesN-like"/>
    <property type="match status" value="1"/>
</dbReference>
<dbReference type="InterPro" id="IPR009057">
    <property type="entry name" value="Homeodomain-like_sf"/>
</dbReference>
<feature type="domain" description="Response regulatory" evidence="6">
    <location>
        <begin position="3"/>
        <end position="120"/>
    </location>
</feature>
<dbReference type="Gene3D" id="1.10.10.60">
    <property type="entry name" value="Homeodomain-like"/>
    <property type="match status" value="2"/>
</dbReference>
<keyword evidence="1" id="KW-0805">Transcription regulation</keyword>
<dbReference type="InterPro" id="IPR020449">
    <property type="entry name" value="Tscrpt_reg_AraC-type_HTH"/>
</dbReference>